<keyword evidence="2" id="KW-0812">Transmembrane</keyword>
<evidence type="ECO:0000256" key="1">
    <source>
        <dbReference type="ARBA" id="ARBA00022679"/>
    </source>
</evidence>
<evidence type="ECO:0000313" key="3">
    <source>
        <dbReference type="EMBL" id="SUZ62763.1"/>
    </source>
</evidence>
<organism evidence="3">
    <name type="scientific">marine metagenome</name>
    <dbReference type="NCBI Taxonomy" id="408172"/>
    <lineage>
        <taxon>unclassified sequences</taxon>
        <taxon>metagenomes</taxon>
        <taxon>ecological metagenomes</taxon>
    </lineage>
</organism>
<protein>
    <recommendedName>
        <fullName evidence="4">CDP-alcohol phosphatidyltransferase family protein</fullName>
    </recommendedName>
</protein>
<feature type="transmembrane region" description="Helical" evidence="2">
    <location>
        <begin position="32"/>
        <end position="50"/>
    </location>
</feature>
<dbReference type="GO" id="GO:0016780">
    <property type="term" value="F:phosphotransferase activity, for other substituted phosphate groups"/>
    <property type="evidence" value="ECO:0007669"/>
    <property type="project" value="InterPro"/>
</dbReference>
<name>A0A381PB85_9ZZZZ</name>
<accession>A0A381PB85</accession>
<reference evidence="3" key="1">
    <citation type="submission" date="2018-05" db="EMBL/GenBank/DDBJ databases">
        <authorList>
            <person name="Lanie J.A."/>
            <person name="Ng W.-L."/>
            <person name="Kazmierczak K.M."/>
            <person name="Andrzejewski T.M."/>
            <person name="Davidsen T.M."/>
            <person name="Wayne K.J."/>
            <person name="Tettelin H."/>
            <person name="Glass J.I."/>
            <person name="Rusch D."/>
            <person name="Podicherti R."/>
            <person name="Tsui H.-C.T."/>
            <person name="Winkler M.E."/>
        </authorList>
    </citation>
    <scope>NUCLEOTIDE SEQUENCE</scope>
</reference>
<keyword evidence="2" id="KW-1133">Transmembrane helix</keyword>
<proteinExistence type="predicted"/>
<dbReference type="Pfam" id="PF01066">
    <property type="entry name" value="CDP-OH_P_transf"/>
    <property type="match status" value="1"/>
</dbReference>
<sequence length="210" mass="22921">MGGNLNDLRDRVYPIIDPITRWLVRRGVHPNLITTSGFAFTVLAGFMYGIDHVRTAGFLVLLGGAHDIFDGRVARFGGLASKFGAFYDSVLDRISEVAIYIGLISLYNQYEMSLLNIGMIYMIALAMAGSLIISYSRARAETLGLDCSVGLMQRAERVVLLGVGSLIFGLSWDGLVLSGIIVIFAILTNTTAIHRIVWVHRQAAGVPLDE</sequence>
<evidence type="ECO:0008006" key="4">
    <source>
        <dbReference type="Google" id="ProtNLM"/>
    </source>
</evidence>
<dbReference type="InterPro" id="IPR043130">
    <property type="entry name" value="CDP-OH_PTrfase_TM_dom"/>
</dbReference>
<keyword evidence="1" id="KW-0808">Transferase</keyword>
<evidence type="ECO:0000256" key="2">
    <source>
        <dbReference type="SAM" id="Phobius"/>
    </source>
</evidence>
<gene>
    <name evidence="3" type="ORF">METZ01_LOCUS15617</name>
</gene>
<dbReference type="InterPro" id="IPR000462">
    <property type="entry name" value="CDP-OH_P_trans"/>
</dbReference>
<dbReference type="InterPro" id="IPR048254">
    <property type="entry name" value="CDP_ALCOHOL_P_TRANSF_CS"/>
</dbReference>
<feature type="transmembrane region" description="Helical" evidence="2">
    <location>
        <begin position="114"/>
        <end position="138"/>
    </location>
</feature>
<dbReference type="GO" id="GO:0016020">
    <property type="term" value="C:membrane"/>
    <property type="evidence" value="ECO:0007669"/>
    <property type="project" value="InterPro"/>
</dbReference>
<dbReference type="GO" id="GO:0008654">
    <property type="term" value="P:phospholipid biosynthetic process"/>
    <property type="evidence" value="ECO:0007669"/>
    <property type="project" value="InterPro"/>
</dbReference>
<dbReference type="PROSITE" id="PS00379">
    <property type="entry name" value="CDP_ALCOHOL_P_TRANSF"/>
    <property type="match status" value="1"/>
</dbReference>
<dbReference type="AlphaFoldDB" id="A0A381PB85"/>
<dbReference type="Gene3D" id="1.20.120.1760">
    <property type="match status" value="1"/>
</dbReference>
<feature type="transmembrane region" description="Helical" evidence="2">
    <location>
        <begin position="158"/>
        <end position="187"/>
    </location>
</feature>
<keyword evidence="2" id="KW-0472">Membrane</keyword>
<dbReference type="EMBL" id="UINC01000888">
    <property type="protein sequence ID" value="SUZ62763.1"/>
    <property type="molecule type" value="Genomic_DNA"/>
</dbReference>